<gene>
    <name evidence="2" type="primary">LOC120260162</name>
</gene>
<keyword evidence="1" id="KW-1185">Reference proteome</keyword>
<proteinExistence type="predicted"/>
<name>A0AB40B981_DIOCR</name>
<reference evidence="2" key="1">
    <citation type="submission" date="2025-08" db="UniProtKB">
        <authorList>
            <consortium name="RefSeq"/>
        </authorList>
    </citation>
    <scope>IDENTIFICATION</scope>
</reference>
<dbReference type="Proteomes" id="UP001515500">
    <property type="component" value="Chromosome 5"/>
</dbReference>
<dbReference type="AlphaFoldDB" id="A0AB40B981"/>
<evidence type="ECO:0000313" key="1">
    <source>
        <dbReference type="Proteomes" id="UP001515500"/>
    </source>
</evidence>
<accession>A0AB40B981</accession>
<protein>
    <submittedName>
        <fullName evidence="2">Uncharacterized protein LOC120260162</fullName>
    </submittedName>
</protein>
<dbReference type="RefSeq" id="XP_039123538.1">
    <property type="nucleotide sequence ID" value="XM_039267604.1"/>
</dbReference>
<evidence type="ECO:0000313" key="2">
    <source>
        <dbReference type="RefSeq" id="XP_039123538.1"/>
    </source>
</evidence>
<dbReference type="GeneID" id="120260162"/>
<sequence length="119" mass="13266">MVLLLDFGVFDDFIAWVIEPSSSHLFPTSSPISSPFSRARLVQVGTRPLRRPIRSGRGSLPFRPAPHLHQVNSRVTGVPIPHRRRDPSQISNIGLKQGMEGQLHVLSLLDNIGIKRIMS</sequence>
<organism evidence="1 2">
    <name type="scientific">Dioscorea cayennensis subsp. rotundata</name>
    <name type="common">White Guinea yam</name>
    <name type="synonym">Dioscorea rotundata</name>
    <dbReference type="NCBI Taxonomy" id="55577"/>
    <lineage>
        <taxon>Eukaryota</taxon>
        <taxon>Viridiplantae</taxon>
        <taxon>Streptophyta</taxon>
        <taxon>Embryophyta</taxon>
        <taxon>Tracheophyta</taxon>
        <taxon>Spermatophyta</taxon>
        <taxon>Magnoliopsida</taxon>
        <taxon>Liliopsida</taxon>
        <taxon>Dioscoreales</taxon>
        <taxon>Dioscoreaceae</taxon>
        <taxon>Dioscorea</taxon>
    </lineage>
</organism>